<protein>
    <submittedName>
        <fullName evidence="1">Uncharacterized protein</fullName>
    </submittedName>
</protein>
<evidence type="ECO:0000313" key="1">
    <source>
        <dbReference type="EMBL" id="CCH21368.1"/>
    </source>
</evidence>
<comment type="caution">
    <text evidence="1">The sequence shown here is derived from an EMBL/GenBank/DDBJ whole genome shotgun (WGS) entry which is preliminary data.</text>
</comment>
<evidence type="ECO:0000313" key="2">
    <source>
        <dbReference type="Proteomes" id="UP000003448"/>
    </source>
</evidence>
<reference evidence="2" key="1">
    <citation type="journal article" date="2012" name="J. Bacteriol.">
        <title>Genome Sequence of Micromonospora lupini Lupac 08, Isolated from Root Nodules of Lupinus angustifolius.</title>
        <authorList>
            <person name="Alonso-Vega P."/>
            <person name="Normand P."/>
            <person name="Bacigalupe R."/>
            <person name="Pujic P."/>
            <person name="Lajus A."/>
            <person name="Vallenet D."/>
            <person name="Carro L."/>
            <person name="Coll P."/>
            <person name="Trujillo M.E."/>
        </authorList>
    </citation>
    <scope>NUCLEOTIDE SEQUENCE [LARGE SCALE GENOMIC DNA]</scope>
    <source>
        <strain evidence="2">Lupac 08</strain>
    </source>
</reference>
<proteinExistence type="predicted"/>
<keyword evidence="2" id="KW-1185">Reference proteome</keyword>
<sequence>MLRSDSAASERLSFTFSSIFRSFSAPEEFNCSTLSSKARWYARPTGAAAPESSRSAAITIGLVSCSAPPNWQPVSVVATTADASAAMVAERMGLNSVLQVRARALPGHRR</sequence>
<dbReference type="EMBL" id="CAIE01000041">
    <property type="protein sequence ID" value="CCH21368.1"/>
    <property type="molecule type" value="Genomic_DNA"/>
</dbReference>
<gene>
    <name evidence="1" type="ORF">MILUP08_46265</name>
</gene>
<dbReference type="Proteomes" id="UP000003448">
    <property type="component" value="Unassembled WGS sequence"/>
</dbReference>
<name>I0LC21_9ACTN</name>
<dbReference type="AlphaFoldDB" id="I0LC21"/>
<organism evidence="1 2">
    <name type="scientific">Micromonospora lupini str. Lupac 08</name>
    <dbReference type="NCBI Taxonomy" id="1150864"/>
    <lineage>
        <taxon>Bacteria</taxon>
        <taxon>Bacillati</taxon>
        <taxon>Actinomycetota</taxon>
        <taxon>Actinomycetes</taxon>
        <taxon>Micromonosporales</taxon>
        <taxon>Micromonosporaceae</taxon>
        <taxon>Micromonospora</taxon>
    </lineage>
</organism>
<accession>I0LC21</accession>